<dbReference type="AlphaFoldDB" id="A0A9E2NZW7"/>
<dbReference type="EMBL" id="JAHLFU010000014">
    <property type="protein sequence ID" value="MBU3852318.1"/>
    <property type="molecule type" value="Genomic_DNA"/>
</dbReference>
<proteinExistence type="predicted"/>
<organism evidence="1 2">
    <name type="scientific">Candidatus Paraprevotella stercoravium</name>
    <dbReference type="NCBI Taxonomy" id="2838725"/>
    <lineage>
        <taxon>Bacteria</taxon>
        <taxon>Pseudomonadati</taxon>
        <taxon>Bacteroidota</taxon>
        <taxon>Bacteroidia</taxon>
        <taxon>Bacteroidales</taxon>
        <taxon>Prevotellaceae</taxon>
        <taxon>Paraprevotella</taxon>
    </lineage>
</organism>
<reference evidence="1" key="2">
    <citation type="submission" date="2021-04" db="EMBL/GenBank/DDBJ databases">
        <authorList>
            <person name="Gilroy R."/>
        </authorList>
    </citation>
    <scope>NUCLEOTIDE SEQUENCE</scope>
    <source>
        <strain evidence="1">G3-2149</strain>
    </source>
</reference>
<accession>A0A9E2NZW7</accession>
<gene>
    <name evidence="1" type="ORF">H9789_00540</name>
</gene>
<name>A0A9E2NZW7_9BACT</name>
<dbReference type="Proteomes" id="UP000823865">
    <property type="component" value="Unassembled WGS sequence"/>
</dbReference>
<evidence type="ECO:0000313" key="2">
    <source>
        <dbReference type="Proteomes" id="UP000823865"/>
    </source>
</evidence>
<protein>
    <submittedName>
        <fullName evidence="1">Uncharacterized protein</fullName>
    </submittedName>
</protein>
<comment type="caution">
    <text evidence="1">The sequence shown here is derived from an EMBL/GenBank/DDBJ whole genome shotgun (WGS) entry which is preliminary data.</text>
</comment>
<evidence type="ECO:0000313" key="1">
    <source>
        <dbReference type="EMBL" id="MBU3852318.1"/>
    </source>
</evidence>
<reference evidence="1" key="1">
    <citation type="journal article" date="2021" name="PeerJ">
        <title>Extensive microbial diversity within the chicken gut microbiome revealed by metagenomics and culture.</title>
        <authorList>
            <person name="Gilroy R."/>
            <person name="Ravi A."/>
            <person name="Getino M."/>
            <person name="Pursley I."/>
            <person name="Horton D.L."/>
            <person name="Alikhan N.F."/>
            <person name="Baker D."/>
            <person name="Gharbi K."/>
            <person name="Hall N."/>
            <person name="Watson M."/>
            <person name="Adriaenssens E.M."/>
            <person name="Foster-Nyarko E."/>
            <person name="Jarju S."/>
            <person name="Secka A."/>
            <person name="Antonio M."/>
            <person name="Oren A."/>
            <person name="Chaudhuri R.R."/>
            <person name="La Ragione R."/>
            <person name="Hildebrand F."/>
            <person name="Pallen M.J."/>
        </authorList>
    </citation>
    <scope>NUCLEOTIDE SEQUENCE</scope>
    <source>
        <strain evidence="1">G3-2149</strain>
    </source>
</reference>
<sequence length="55" mass="6330">MIVRHQTDISIITRKFRFRTIACVQFTDQFIIQLAGPDSVKHGKKTGIRLAIDML</sequence>